<evidence type="ECO:0000256" key="1">
    <source>
        <dbReference type="ARBA" id="ARBA00022737"/>
    </source>
</evidence>
<feature type="repeat" description="ANK" evidence="2">
    <location>
        <begin position="659"/>
        <end position="691"/>
    </location>
</feature>
<dbReference type="InterPro" id="IPR002110">
    <property type="entry name" value="Ankyrin_rpt"/>
</dbReference>
<dbReference type="OrthoDB" id="538223at2759"/>
<protein>
    <recommendedName>
        <fullName evidence="3">Nephrocystin 3-like N-terminal domain-containing protein</fullName>
    </recommendedName>
</protein>
<dbReference type="AlphaFoldDB" id="A0A9P8TVT5"/>
<dbReference type="EMBL" id="JAIWOZ010000002">
    <property type="protein sequence ID" value="KAH6609876.1"/>
    <property type="molecule type" value="Genomic_DNA"/>
</dbReference>
<organism evidence="4 5">
    <name type="scientific">Trichoderma cornu-damae</name>
    <dbReference type="NCBI Taxonomy" id="654480"/>
    <lineage>
        <taxon>Eukaryota</taxon>
        <taxon>Fungi</taxon>
        <taxon>Dikarya</taxon>
        <taxon>Ascomycota</taxon>
        <taxon>Pezizomycotina</taxon>
        <taxon>Sordariomycetes</taxon>
        <taxon>Hypocreomycetidae</taxon>
        <taxon>Hypocreales</taxon>
        <taxon>Hypocreaceae</taxon>
        <taxon>Trichoderma</taxon>
    </lineage>
</organism>
<dbReference type="SMART" id="SM00248">
    <property type="entry name" value="ANK"/>
    <property type="match status" value="7"/>
</dbReference>
<dbReference type="Pfam" id="PF12796">
    <property type="entry name" value="Ank_2"/>
    <property type="match status" value="2"/>
</dbReference>
<dbReference type="PANTHER" id="PTHR10039:SF14">
    <property type="entry name" value="NACHT DOMAIN-CONTAINING PROTEIN"/>
    <property type="match status" value="1"/>
</dbReference>
<proteinExistence type="predicted"/>
<dbReference type="Pfam" id="PF00023">
    <property type="entry name" value="Ank"/>
    <property type="match status" value="1"/>
</dbReference>
<dbReference type="Proteomes" id="UP000827724">
    <property type="component" value="Unassembled WGS sequence"/>
</dbReference>
<accession>A0A9P8TVT5</accession>
<evidence type="ECO:0000256" key="2">
    <source>
        <dbReference type="PROSITE-ProRule" id="PRU00023"/>
    </source>
</evidence>
<keyword evidence="2" id="KW-0040">ANK repeat</keyword>
<gene>
    <name evidence="4" type="ORF">Trco_003222</name>
</gene>
<dbReference type="PROSITE" id="PS50088">
    <property type="entry name" value="ANK_REPEAT"/>
    <property type="match status" value="4"/>
</dbReference>
<dbReference type="Pfam" id="PF24883">
    <property type="entry name" value="NPHP3_N"/>
    <property type="match status" value="1"/>
</dbReference>
<keyword evidence="5" id="KW-1185">Reference proteome</keyword>
<comment type="caution">
    <text evidence="4">The sequence shown here is derived from an EMBL/GenBank/DDBJ whole genome shotgun (WGS) entry which is preliminary data.</text>
</comment>
<dbReference type="InterPro" id="IPR027417">
    <property type="entry name" value="P-loop_NTPase"/>
</dbReference>
<feature type="domain" description="Nephrocystin 3-like N-terminal" evidence="3">
    <location>
        <begin position="31"/>
        <end position="195"/>
    </location>
</feature>
<dbReference type="InterPro" id="IPR036770">
    <property type="entry name" value="Ankyrin_rpt-contain_sf"/>
</dbReference>
<dbReference type="SUPFAM" id="SSF48403">
    <property type="entry name" value="Ankyrin repeat"/>
    <property type="match status" value="1"/>
</dbReference>
<dbReference type="PANTHER" id="PTHR10039">
    <property type="entry name" value="AMELOGENIN"/>
    <property type="match status" value="1"/>
</dbReference>
<dbReference type="PROSITE" id="PS50297">
    <property type="entry name" value="ANK_REP_REGION"/>
    <property type="match status" value="4"/>
</dbReference>
<feature type="repeat" description="ANK" evidence="2">
    <location>
        <begin position="697"/>
        <end position="730"/>
    </location>
</feature>
<name>A0A9P8TVT5_9HYPO</name>
<reference evidence="4" key="1">
    <citation type="submission" date="2021-08" db="EMBL/GenBank/DDBJ databases">
        <title>Chromosome-Level Trichoderma cornu-damae using Hi-C Data.</title>
        <authorList>
            <person name="Kim C.S."/>
        </authorList>
    </citation>
    <scope>NUCLEOTIDE SEQUENCE</scope>
    <source>
        <strain evidence="4">KA19-0412C</strain>
    </source>
</reference>
<sequence>MPAQSLEDQFLDTMIAGDAGIGLPIESPEPGTCSWIFTELCAWREGATNRPLWISGSSGCGKSVMSSLILREKNHWIPSKEENGGKMVVAGSFCDRNLNRQTPVWILRTLLYDIFSKNRNLIHTNDLDFWHESGIPEHPIPNLDAFESMESLAKLLGRVANQPSVSEVFLVVDGVYQQTQDAIGLYDLISQVSKHAGSNALPRWILSTRPNNFDRLMRNVRKIDLFEKNRGDMSIVARSRMKNFQRLNPTMSESFVNDVAEILTQRAEGLFLWLTLALKSLGAGTIWDIHSVKEKLQSIPYDVKAIYGGVFENIDRKMQKLLLWVHVAGRPLKISEVLVMWALLDGATSIEEIENKSPSPDTVCRFLESDLKALLALHSDGSIHFAHPSVKDFAQQLFSIPDKGDEPKRMSISKPHTQIAEACLAYLCLDEIRRLDVPEPPVREDGMIDTVKRERDVEQYLGGHCFLEYSIKFLGFHLGENEKNGGDNDGGKMDEFFGGKSQALQQWVRGYDFLVRCARDTGSANSLSLLFISARLNLTSLAEQFISTGSALASLVNIPGMKAIAEGASSLSLVRAQLIDLPDANGWRALHIAADSEAEKVVAWLLRNGAAVDSETIEFLRPGRTALHFAASKTSHTAVRIVRELLDKGANPGLPTMFGGNTPLHCAVQGGSVDMITTLLHHNTRHDPVDPNVPNYYGMTALHKAASIPGWEAVVEVLLANGGDPEQVSSLDKVAVFRGVKDATVVSTLKAMASAKPGAIWESAANTFRGVATNQTALHMAVRAKGTEETVRRLLNWYAERRKTVDSRDSMGYTPLHAAAEGDSCRTHIKLLVDSGLVDVNAQGSDGRTPLILYVRRLGQQQSRDLGDLVSLKQTMDDLLHSGAAADTKDKDGMSAIDYAKQAGPTWAAEKLLNAAVLPHPASLSSGLDSASQPQAESLWGVMGRTKMLLKSFSWW</sequence>
<dbReference type="InterPro" id="IPR056884">
    <property type="entry name" value="NPHP3-like_N"/>
</dbReference>
<feature type="repeat" description="ANK" evidence="2">
    <location>
        <begin position="622"/>
        <end position="657"/>
    </location>
</feature>
<evidence type="ECO:0000259" key="3">
    <source>
        <dbReference type="Pfam" id="PF24883"/>
    </source>
</evidence>
<keyword evidence="1" id="KW-0677">Repeat</keyword>
<evidence type="ECO:0000313" key="5">
    <source>
        <dbReference type="Proteomes" id="UP000827724"/>
    </source>
</evidence>
<dbReference type="SUPFAM" id="SSF52540">
    <property type="entry name" value="P-loop containing nucleoside triphosphate hydrolases"/>
    <property type="match status" value="1"/>
</dbReference>
<feature type="repeat" description="ANK" evidence="2">
    <location>
        <begin position="585"/>
        <end position="617"/>
    </location>
</feature>
<evidence type="ECO:0000313" key="4">
    <source>
        <dbReference type="EMBL" id="KAH6609876.1"/>
    </source>
</evidence>
<dbReference type="Gene3D" id="1.25.40.20">
    <property type="entry name" value="Ankyrin repeat-containing domain"/>
    <property type="match status" value="2"/>
</dbReference>